<dbReference type="GO" id="GO:0033862">
    <property type="term" value="F:UMP kinase activity"/>
    <property type="evidence" value="ECO:0007669"/>
    <property type="project" value="UniProtKB-EC"/>
</dbReference>
<evidence type="ECO:0000256" key="1">
    <source>
        <dbReference type="ARBA" id="ARBA00004496"/>
    </source>
</evidence>
<dbReference type="AlphaFoldDB" id="D3AKW0"/>
<dbReference type="FunFam" id="3.40.1160.10:FF:000001">
    <property type="entry name" value="Uridylate kinase"/>
    <property type="match status" value="1"/>
</dbReference>
<keyword evidence="4 11" id="KW-0963">Cytoplasm</keyword>
<gene>
    <name evidence="11 13" type="primary">pyrH</name>
    <name evidence="13" type="ORF">CLOSTHATH_04254</name>
</gene>
<evidence type="ECO:0000256" key="11">
    <source>
        <dbReference type="HAMAP-Rule" id="MF_01220"/>
    </source>
</evidence>
<evidence type="ECO:0000259" key="12">
    <source>
        <dbReference type="Pfam" id="PF00696"/>
    </source>
</evidence>
<reference evidence="13 14" key="1">
    <citation type="submission" date="2010-01" db="EMBL/GenBank/DDBJ databases">
        <authorList>
            <person name="Weinstock G."/>
            <person name="Sodergren E."/>
            <person name="Clifton S."/>
            <person name="Fulton L."/>
            <person name="Fulton B."/>
            <person name="Courtney L."/>
            <person name="Fronick C."/>
            <person name="Harrison M."/>
            <person name="Strong C."/>
            <person name="Farmer C."/>
            <person name="Delahaunty K."/>
            <person name="Markovic C."/>
            <person name="Hall O."/>
            <person name="Minx P."/>
            <person name="Tomlinson C."/>
            <person name="Mitreva M."/>
            <person name="Nelson J."/>
            <person name="Hou S."/>
            <person name="Wollam A."/>
            <person name="Pepin K.H."/>
            <person name="Johnson M."/>
            <person name="Bhonagiri V."/>
            <person name="Nash W.E."/>
            <person name="Warren W."/>
            <person name="Chinwalla A."/>
            <person name="Mardis E.R."/>
            <person name="Wilson R.K."/>
        </authorList>
    </citation>
    <scope>NUCLEOTIDE SEQUENCE [LARGE SCALE GENOMIC DNA]</scope>
    <source>
        <strain evidence="13 14">DSM 13479</strain>
    </source>
</reference>
<feature type="binding site" evidence="11">
    <location>
        <position position="59"/>
    </location>
    <ligand>
        <name>ATP</name>
        <dbReference type="ChEBI" id="CHEBI:30616"/>
    </ligand>
</feature>
<sequence>MIAMNPRRVLLKLSGEALAGPNKTGFDEETVKEVARQVKISVDAGVEVGIVIGGGNFWRGRTSNAIDRTKADQIGMLATVMNCIYVSEIFRRAGMTTQILTPFECGSMTKLFSKDRANKYFEKGMVVFFAGGTGHPYFSTDTGIALRAIEMEADCILLAKAIDGVYDSDPKINPEAKKYDEISIQEVIDKQLGVIDLTASIMCMENRMPLAVFSLNEKDSIADAMQGKINGTIVTA</sequence>
<feature type="binding site" evidence="11">
    <location>
        <begin position="133"/>
        <end position="140"/>
    </location>
    <ligand>
        <name>UMP</name>
        <dbReference type="ChEBI" id="CHEBI:57865"/>
    </ligand>
</feature>
<dbReference type="GO" id="GO:0005524">
    <property type="term" value="F:ATP binding"/>
    <property type="evidence" value="ECO:0007669"/>
    <property type="project" value="UniProtKB-KW"/>
</dbReference>
<feature type="binding site" evidence="11">
    <location>
        <position position="166"/>
    </location>
    <ligand>
        <name>ATP</name>
        <dbReference type="ChEBI" id="CHEBI:30616"/>
    </ligand>
</feature>
<dbReference type="UniPathway" id="UPA00159">
    <property type="reaction ID" value="UER00275"/>
</dbReference>
<name>D3AKW0_9FIRM</name>
<dbReference type="GO" id="GO:0005737">
    <property type="term" value="C:cytoplasm"/>
    <property type="evidence" value="ECO:0007669"/>
    <property type="project" value="UniProtKB-SubCell"/>
</dbReference>
<evidence type="ECO:0000256" key="5">
    <source>
        <dbReference type="ARBA" id="ARBA00022679"/>
    </source>
</evidence>
<evidence type="ECO:0000256" key="6">
    <source>
        <dbReference type="ARBA" id="ARBA00022741"/>
    </source>
</evidence>
<feature type="binding site" evidence="11">
    <location>
        <position position="54"/>
    </location>
    <ligand>
        <name>UMP</name>
        <dbReference type="ChEBI" id="CHEBI:57865"/>
    </ligand>
</feature>
<dbReference type="HAMAP" id="MF_01220_B">
    <property type="entry name" value="PyrH_B"/>
    <property type="match status" value="1"/>
</dbReference>
<feature type="domain" description="Aspartate/glutamate/uridylate kinase" evidence="12">
    <location>
        <begin position="8"/>
        <end position="214"/>
    </location>
</feature>
<keyword evidence="5 11" id="KW-0808">Transferase</keyword>
<accession>D3AKW0</accession>
<keyword evidence="7 11" id="KW-0418">Kinase</keyword>
<dbReference type="EC" id="2.7.4.22" evidence="11"/>
<comment type="caution">
    <text evidence="11">Lacks conserved residue(s) required for the propagation of feature annotation.</text>
</comment>
<dbReference type="Gene3D" id="3.40.1160.10">
    <property type="entry name" value="Acetylglutamate kinase-like"/>
    <property type="match status" value="1"/>
</dbReference>
<dbReference type="InterPro" id="IPR011817">
    <property type="entry name" value="Uridylate_kinase"/>
</dbReference>
<feature type="binding site" evidence="11">
    <location>
        <position position="169"/>
    </location>
    <ligand>
        <name>ATP</name>
        <dbReference type="ChEBI" id="CHEBI:30616"/>
    </ligand>
</feature>
<dbReference type="PANTHER" id="PTHR42833:SF4">
    <property type="entry name" value="URIDYLATE KINASE PUMPKIN, CHLOROPLASTIC"/>
    <property type="match status" value="1"/>
</dbReference>
<dbReference type="InterPro" id="IPR036393">
    <property type="entry name" value="AceGlu_kinase-like_sf"/>
</dbReference>
<proteinExistence type="inferred from homology"/>
<protein>
    <recommendedName>
        <fullName evidence="11">Uridylate kinase</fullName>
        <shortName evidence="11">UK</shortName>
        <ecNumber evidence="11">2.7.4.22</ecNumber>
    </recommendedName>
    <alternativeName>
        <fullName evidence="11">Uridine monophosphate kinase</fullName>
        <shortName evidence="11">UMP kinase</shortName>
        <shortName evidence="11">UMPK</shortName>
    </alternativeName>
</protein>
<evidence type="ECO:0000256" key="9">
    <source>
        <dbReference type="ARBA" id="ARBA00022975"/>
    </source>
</evidence>
<feature type="binding site" evidence="11">
    <location>
        <position position="72"/>
    </location>
    <ligand>
        <name>UMP</name>
        <dbReference type="ChEBI" id="CHEBI:57865"/>
    </ligand>
</feature>
<dbReference type="InterPro" id="IPR001048">
    <property type="entry name" value="Asp/Glu/Uridylate_kinase"/>
</dbReference>
<dbReference type="CDD" id="cd04254">
    <property type="entry name" value="AAK_UMPK-PyrH-Ec"/>
    <property type="match status" value="1"/>
</dbReference>
<comment type="function">
    <text evidence="11">Catalyzes the reversible phosphorylation of UMP to UDP.</text>
</comment>
<dbReference type="EMBL" id="ACIO01000373">
    <property type="protein sequence ID" value="EFC97549.1"/>
    <property type="molecule type" value="Genomic_DNA"/>
</dbReference>
<feature type="binding site" evidence="11">
    <location>
        <begin position="12"/>
        <end position="15"/>
    </location>
    <ligand>
        <name>ATP</name>
        <dbReference type="ChEBI" id="CHEBI:30616"/>
    </ligand>
</feature>
<dbReference type="PANTHER" id="PTHR42833">
    <property type="entry name" value="URIDYLATE KINASE"/>
    <property type="match status" value="1"/>
</dbReference>
<comment type="catalytic activity">
    <reaction evidence="10 11">
        <text>UMP + ATP = UDP + ADP</text>
        <dbReference type="Rhea" id="RHEA:24400"/>
        <dbReference type="ChEBI" id="CHEBI:30616"/>
        <dbReference type="ChEBI" id="CHEBI:57865"/>
        <dbReference type="ChEBI" id="CHEBI:58223"/>
        <dbReference type="ChEBI" id="CHEBI:456216"/>
        <dbReference type="EC" id="2.7.4.22"/>
    </reaction>
</comment>
<evidence type="ECO:0000313" key="14">
    <source>
        <dbReference type="Proteomes" id="UP000004968"/>
    </source>
</evidence>
<evidence type="ECO:0000256" key="10">
    <source>
        <dbReference type="ARBA" id="ARBA00047767"/>
    </source>
</evidence>
<evidence type="ECO:0000313" key="13">
    <source>
        <dbReference type="EMBL" id="EFC97549.1"/>
    </source>
</evidence>
<dbReference type="PIRSF" id="PIRSF005650">
    <property type="entry name" value="Uridylate_kin"/>
    <property type="match status" value="1"/>
</dbReference>
<evidence type="ECO:0000256" key="2">
    <source>
        <dbReference type="ARBA" id="ARBA00004791"/>
    </source>
</evidence>
<dbReference type="NCBIfam" id="TIGR02075">
    <property type="entry name" value="pyrH_bact"/>
    <property type="match status" value="1"/>
</dbReference>
<feature type="binding site" evidence="11">
    <location>
        <position position="55"/>
    </location>
    <ligand>
        <name>ATP</name>
        <dbReference type="ChEBI" id="CHEBI:30616"/>
    </ligand>
</feature>
<comment type="subunit">
    <text evidence="11">Homohexamer.</text>
</comment>
<dbReference type="Pfam" id="PF00696">
    <property type="entry name" value="AA_kinase"/>
    <property type="match status" value="1"/>
</dbReference>
<comment type="activity regulation">
    <text evidence="11">Inhibited by UTP.</text>
</comment>
<dbReference type="Proteomes" id="UP000004968">
    <property type="component" value="Unassembled WGS sequence"/>
</dbReference>
<evidence type="ECO:0000256" key="8">
    <source>
        <dbReference type="ARBA" id="ARBA00022840"/>
    </source>
</evidence>
<comment type="pathway">
    <text evidence="2 11">Pyrimidine metabolism; CTP biosynthesis via de novo pathway; UDP from UMP (UMPK route): step 1/1.</text>
</comment>
<keyword evidence="9 11" id="KW-0665">Pyrimidine biosynthesis</keyword>
<comment type="caution">
    <text evidence="13">The sequence shown here is derived from an EMBL/GenBank/DDBJ whole genome shotgun (WGS) entry which is preliminary data.</text>
</comment>
<evidence type="ECO:0000256" key="3">
    <source>
        <dbReference type="ARBA" id="ARBA00007614"/>
    </source>
</evidence>
<keyword evidence="8 11" id="KW-0067">ATP-binding</keyword>
<organism evidence="13 14">
    <name type="scientific">Hungatella hathewayi DSM 13479</name>
    <dbReference type="NCBI Taxonomy" id="566550"/>
    <lineage>
        <taxon>Bacteria</taxon>
        <taxon>Bacillati</taxon>
        <taxon>Bacillota</taxon>
        <taxon>Clostridia</taxon>
        <taxon>Lachnospirales</taxon>
        <taxon>Lachnospiraceae</taxon>
        <taxon>Hungatella</taxon>
    </lineage>
</organism>
<evidence type="ECO:0000256" key="4">
    <source>
        <dbReference type="ARBA" id="ARBA00022490"/>
    </source>
</evidence>
<dbReference type="GO" id="GO:0006225">
    <property type="term" value="P:UDP biosynthetic process"/>
    <property type="evidence" value="ECO:0007669"/>
    <property type="project" value="TreeGrafter"/>
</dbReference>
<comment type="similarity">
    <text evidence="3 11">Belongs to the UMP kinase family.</text>
</comment>
<dbReference type="GO" id="GO:0044210">
    <property type="term" value="P:'de novo' CTP biosynthetic process"/>
    <property type="evidence" value="ECO:0007669"/>
    <property type="project" value="UniProtKB-UniRule"/>
</dbReference>
<comment type="subcellular location">
    <subcellularLocation>
        <location evidence="1 11">Cytoplasm</location>
    </subcellularLocation>
</comment>
<keyword evidence="6 11" id="KW-0547">Nucleotide-binding</keyword>
<dbReference type="SUPFAM" id="SSF53633">
    <property type="entry name" value="Carbamate kinase-like"/>
    <property type="match status" value="1"/>
</dbReference>
<dbReference type="HOGENOM" id="CLU_033861_0_0_9"/>
<evidence type="ECO:0000256" key="7">
    <source>
        <dbReference type="ARBA" id="ARBA00022777"/>
    </source>
</evidence>
<dbReference type="InterPro" id="IPR015963">
    <property type="entry name" value="Uridylate_kinase_bac"/>
</dbReference>